<accession>A0A0K2YBE8</accession>
<dbReference type="EMBL" id="CDMK01000003">
    <property type="protein sequence ID" value="CRI35049.1"/>
    <property type="molecule type" value="Genomic_DNA"/>
</dbReference>
<protein>
    <submittedName>
        <fullName evidence="1">Uncharacterized protein</fullName>
    </submittedName>
</protein>
<dbReference type="AlphaFoldDB" id="A0A0K2YBE8"/>
<keyword evidence="2" id="KW-1185">Reference proteome</keyword>
<dbReference type="Proteomes" id="UP000046090">
    <property type="component" value="Unassembled WGS sequence"/>
</dbReference>
<organism evidence="1 2">
    <name type="scientific">Helicobacter heilmannii</name>
    <dbReference type="NCBI Taxonomy" id="35817"/>
    <lineage>
        <taxon>Bacteria</taxon>
        <taxon>Pseudomonadati</taxon>
        <taxon>Campylobacterota</taxon>
        <taxon>Epsilonproteobacteria</taxon>
        <taxon>Campylobacterales</taxon>
        <taxon>Helicobacteraceae</taxon>
        <taxon>Helicobacter</taxon>
    </lineage>
</organism>
<proteinExistence type="predicted"/>
<sequence length="39" mass="4444">MNVCFITGFLGRFTTFSSFGHTLKLLQKQAITEALVYIF</sequence>
<evidence type="ECO:0000313" key="1">
    <source>
        <dbReference type="EMBL" id="CRI35049.1"/>
    </source>
</evidence>
<name>A0A0K2YBE8_HELHE</name>
<gene>
    <name evidence="1" type="ORF">HHE01_00470</name>
</gene>
<evidence type="ECO:0000313" key="2">
    <source>
        <dbReference type="Proteomes" id="UP000046090"/>
    </source>
</evidence>
<reference evidence="2" key="1">
    <citation type="submission" date="2014-12" db="EMBL/GenBank/DDBJ databases">
        <authorList>
            <person name="Smet A."/>
        </authorList>
    </citation>
    <scope>NUCLEOTIDE SEQUENCE [LARGE SCALE GENOMIC DNA]</scope>
</reference>